<evidence type="ECO:0000256" key="6">
    <source>
        <dbReference type="ARBA" id="ARBA00033479"/>
    </source>
</evidence>
<evidence type="ECO:0000313" key="10">
    <source>
        <dbReference type="EMBL" id="ACE79832.1"/>
    </source>
</evidence>
<keyword evidence="11" id="KW-1185">Reference proteome</keyword>
<evidence type="ECO:0000256" key="8">
    <source>
        <dbReference type="RuleBase" id="RU000416"/>
    </source>
</evidence>
<dbReference type="GO" id="GO:0003886">
    <property type="term" value="F:DNA (cytosine-5-)-methyltransferase activity"/>
    <property type="evidence" value="ECO:0007669"/>
    <property type="project" value="UniProtKB-EC"/>
</dbReference>
<name>B3VG55_9CAUD</name>
<keyword evidence="2" id="KW-0945">Host-virus interaction</keyword>
<keyword evidence="3 7" id="KW-0808">Transferase</keyword>
<dbReference type="NCBIfam" id="TIGR00675">
    <property type="entry name" value="dcm"/>
    <property type="match status" value="1"/>
</dbReference>
<evidence type="ECO:0000256" key="5">
    <source>
        <dbReference type="ARBA" id="ARBA00023280"/>
    </source>
</evidence>
<protein>
    <recommendedName>
        <fullName evidence="9">Cytosine-specific methyltransferase</fullName>
        <ecNumber evidence="9">2.1.1.37</ecNumber>
    </recommendedName>
</protein>
<dbReference type="GO" id="GO:0032259">
    <property type="term" value="P:methylation"/>
    <property type="evidence" value="ECO:0007669"/>
    <property type="project" value="UniProtKB-KW"/>
</dbReference>
<dbReference type="PROSITE" id="PS00094">
    <property type="entry name" value="C5_MTASE_1"/>
    <property type="match status" value="1"/>
</dbReference>
<keyword evidence="4 7" id="KW-0949">S-adenosyl-L-methionine</keyword>
<dbReference type="Gene3D" id="3.40.50.150">
    <property type="entry name" value="Vaccinia Virus protein VP39"/>
    <property type="match status" value="1"/>
</dbReference>
<dbReference type="EC" id="2.1.1.37" evidence="9"/>
<evidence type="ECO:0000256" key="7">
    <source>
        <dbReference type="PROSITE-ProRule" id="PRU01016"/>
    </source>
</evidence>
<dbReference type="InterPro" id="IPR001525">
    <property type="entry name" value="C5_MeTfrase"/>
</dbReference>
<dbReference type="PROSITE" id="PS00095">
    <property type="entry name" value="C5_MTASE_2"/>
    <property type="match status" value="1"/>
</dbReference>
<evidence type="ECO:0000256" key="9">
    <source>
        <dbReference type="RuleBase" id="RU000417"/>
    </source>
</evidence>
<dbReference type="InterPro" id="IPR031303">
    <property type="entry name" value="C5_meth_CS"/>
</dbReference>
<evidence type="ECO:0000256" key="3">
    <source>
        <dbReference type="ARBA" id="ARBA00022679"/>
    </source>
</evidence>
<dbReference type="SUPFAM" id="SSF53335">
    <property type="entry name" value="S-adenosyl-L-methionine-dependent methyltransferases"/>
    <property type="match status" value="1"/>
</dbReference>
<evidence type="ECO:0000313" key="11">
    <source>
        <dbReference type="Proteomes" id="UP000001724"/>
    </source>
</evidence>
<organism evidence="10 11">
    <name type="scientific">Mycobacterium phage KBG</name>
    <dbReference type="NCBI Taxonomy" id="2914011"/>
    <lineage>
        <taxon>Viruses</taxon>
        <taxon>Duplodnaviria</taxon>
        <taxon>Heunggongvirae</taxon>
        <taxon>Uroviricota</taxon>
        <taxon>Caudoviricetes</taxon>
        <taxon>Fromanvirus</taxon>
        <taxon>Fromanvirus KBG</taxon>
    </lineage>
</organism>
<dbReference type="InterPro" id="IPR050390">
    <property type="entry name" value="C5-Methyltransferase"/>
</dbReference>
<keyword evidence="6" id="KW-1258">Restriction-modification system evasion by virus</keyword>
<dbReference type="InterPro" id="IPR018117">
    <property type="entry name" value="C5_DNA_meth_AS"/>
</dbReference>
<keyword evidence="2" id="KW-1090">Inhibition of host innate immune response by virus</keyword>
<dbReference type="RefSeq" id="YP_001994542.1">
    <property type="nucleotide sequence ID" value="NC_011019.1"/>
</dbReference>
<dbReference type="PRINTS" id="PR00105">
    <property type="entry name" value="C5METTRFRASE"/>
</dbReference>
<dbReference type="EMBL" id="EU744248">
    <property type="protein sequence ID" value="ACE79832.1"/>
    <property type="molecule type" value="Genomic_DNA"/>
</dbReference>
<dbReference type="Pfam" id="PF00145">
    <property type="entry name" value="DNA_methylase"/>
    <property type="match status" value="1"/>
</dbReference>
<accession>B3VG55</accession>
<feature type="active site" evidence="7">
    <location>
        <position position="75"/>
    </location>
</feature>
<dbReference type="KEGG" id="vg:6417497"/>
<keyword evidence="1 7" id="KW-0489">Methyltransferase</keyword>
<dbReference type="PANTHER" id="PTHR10629">
    <property type="entry name" value="CYTOSINE-SPECIFIC METHYLTRANSFERASE"/>
    <property type="match status" value="1"/>
</dbReference>
<dbReference type="GO" id="GO:0003677">
    <property type="term" value="F:DNA binding"/>
    <property type="evidence" value="ECO:0007669"/>
    <property type="project" value="TreeGrafter"/>
</dbReference>
<evidence type="ECO:0000256" key="2">
    <source>
        <dbReference type="ARBA" id="ARBA00022632"/>
    </source>
</evidence>
<comment type="similarity">
    <text evidence="7 8">Belongs to the class I-like SAM-binding methyltransferase superfamily. C5-methyltransferase family.</text>
</comment>
<gene>
    <name evidence="10" type="ORF">KBG_84</name>
</gene>
<proteinExistence type="inferred from homology"/>
<dbReference type="PROSITE" id="PS51679">
    <property type="entry name" value="SAM_MT_C5"/>
    <property type="match status" value="1"/>
</dbReference>
<dbReference type="InterPro" id="IPR029063">
    <property type="entry name" value="SAM-dependent_MTases_sf"/>
</dbReference>
<dbReference type="PANTHER" id="PTHR10629:SF52">
    <property type="entry name" value="DNA (CYTOSINE-5)-METHYLTRANSFERASE 1"/>
    <property type="match status" value="1"/>
</dbReference>
<dbReference type="REBASE" id="34641">
    <property type="entry name" value="M.MphKBGORFAP"/>
</dbReference>
<evidence type="ECO:0000256" key="4">
    <source>
        <dbReference type="ARBA" id="ARBA00022691"/>
    </source>
</evidence>
<evidence type="ECO:0000256" key="1">
    <source>
        <dbReference type="ARBA" id="ARBA00022603"/>
    </source>
</evidence>
<comment type="catalytic activity">
    <reaction evidence="9">
        <text>a 2'-deoxycytidine in DNA + S-adenosyl-L-methionine = a 5-methyl-2'-deoxycytidine in DNA + S-adenosyl-L-homocysteine + H(+)</text>
        <dbReference type="Rhea" id="RHEA:13681"/>
        <dbReference type="Rhea" id="RHEA-COMP:11369"/>
        <dbReference type="Rhea" id="RHEA-COMP:11370"/>
        <dbReference type="ChEBI" id="CHEBI:15378"/>
        <dbReference type="ChEBI" id="CHEBI:57856"/>
        <dbReference type="ChEBI" id="CHEBI:59789"/>
        <dbReference type="ChEBI" id="CHEBI:85452"/>
        <dbReference type="ChEBI" id="CHEBI:85454"/>
        <dbReference type="EC" id="2.1.1.37"/>
    </reaction>
</comment>
<dbReference type="GO" id="GO:0044027">
    <property type="term" value="P:negative regulation of gene expression via chromosomal CpG island methylation"/>
    <property type="evidence" value="ECO:0007669"/>
    <property type="project" value="TreeGrafter"/>
</dbReference>
<dbReference type="GO" id="GO:0099018">
    <property type="term" value="P:symbiont-mediated evasion of host restriction-modification system"/>
    <property type="evidence" value="ECO:0007669"/>
    <property type="project" value="UniProtKB-KW"/>
</dbReference>
<dbReference type="Proteomes" id="UP000001724">
    <property type="component" value="Segment"/>
</dbReference>
<dbReference type="GO" id="GO:0052170">
    <property type="term" value="P:symbiont-mediated suppression of host innate immune response"/>
    <property type="evidence" value="ECO:0007669"/>
    <property type="project" value="UniProtKB-KW"/>
</dbReference>
<keyword evidence="5" id="KW-0899">Viral immunoevasion</keyword>
<sequence>MNVLSLFAGIGGLELGLERLGMRVVGQVEIDPFCQQVLEKHWPDVPKHDDVRTAVEWWESEERPGVDVICGGFPCQPFSSAGKRLGIADERWGWPWMRDVIAEVGPRFVVTENVARLVKDAEAFSIILRDLHELGFDAEWDVVTACSVGAPHLRKRLFILAYAHGEQLRLSGGVGGEEGRDPERYLHQWSPESEPHRVVDGVPRRVDRNRALGNAVVPQVAEFVGRRIEMSSKSASI</sequence>
<dbReference type="OrthoDB" id="8328at10239"/>
<reference evidence="10 11" key="1">
    <citation type="submission" date="2008-05" db="EMBL/GenBank/DDBJ databases">
        <authorList>
            <person name="Germane K.L."/>
            <person name="Pedulla M.L."/>
            <person name="Houtz J.M."/>
            <person name="Miake-Lye S."/>
            <person name="Weber R.J."/>
            <person name="Chambers R.A."/>
            <person name="Jacobs-Sera D."/>
            <person name="Hendrix R.W."/>
            <person name="Hatfull G.F."/>
        </authorList>
    </citation>
    <scope>NUCLEOTIDE SEQUENCE [LARGE SCALE GENOMIC DNA]</scope>
</reference>
<dbReference type="GeneID" id="6417497"/>